<evidence type="ECO:0000256" key="1">
    <source>
        <dbReference type="SAM" id="SignalP"/>
    </source>
</evidence>
<name>A0A1H8ZEH0_9BACT</name>
<keyword evidence="1" id="KW-0732">Signal</keyword>
<accession>A0A1H8ZEH0</accession>
<dbReference type="RefSeq" id="WP_090165014.1">
    <property type="nucleotide sequence ID" value="NZ_FOFB01000001.1"/>
</dbReference>
<dbReference type="STRING" id="478744.SAMN05444359_101292"/>
<keyword evidence="3" id="KW-1185">Reference proteome</keyword>
<dbReference type="OrthoDB" id="671386at2"/>
<organism evidence="2 3">
    <name type="scientific">Neolewinella agarilytica</name>
    <dbReference type="NCBI Taxonomy" id="478744"/>
    <lineage>
        <taxon>Bacteria</taxon>
        <taxon>Pseudomonadati</taxon>
        <taxon>Bacteroidota</taxon>
        <taxon>Saprospiria</taxon>
        <taxon>Saprospirales</taxon>
        <taxon>Lewinellaceae</taxon>
        <taxon>Neolewinella</taxon>
    </lineage>
</organism>
<dbReference type="AlphaFoldDB" id="A0A1H8ZEH0"/>
<sequence>MKQRYSLLLFALFLPLLSFAQDTALPIFPDDFVGDWAGELEIFNAEGKRMSVSMELIIQPINDTSYTYTIIYGEDKVAGKRDYIIVRGADGPHHWVCDEQNTILLDGYYLGGVYQSVFTVAGNYLTSDLEFRRDQLLYSIRSGEEAPVRTTGDSGSGEEKIPAVNSFSVKGFQRARLSKLD</sequence>
<feature type="signal peptide" evidence="1">
    <location>
        <begin position="1"/>
        <end position="20"/>
    </location>
</feature>
<proteinExistence type="predicted"/>
<reference evidence="3" key="1">
    <citation type="submission" date="2016-10" db="EMBL/GenBank/DDBJ databases">
        <authorList>
            <person name="Varghese N."/>
            <person name="Submissions S."/>
        </authorList>
    </citation>
    <scope>NUCLEOTIDE SEQUENCE [LARGE SCALE GENOMIC DNA]</scope>
    <source>
        <strain evidence="3">DSM 24740</strain>
    </source>
</reference>
<dbReference type="EMBL" id="FOFB01000001">
    <property type="protein sequence ID" value="SEP62771.1"/>
    <property type="molecule type" value="Genomic_DNA"/>
</dbReference>
<dbReference type="InParanoid" id="A0A1H8ZEH0"/>
<evidence type="ECO:0000313" key="3">
    <source>
        <dbReference type="Proteomes" id="UP000199021"/>
    </source>
</evidence>
<gene>
    <name evidence="2" type="ORF">SAMN05444359_101292</name>
</gene>
<protein>
    <submittedName>
        <fullName evidence="2">Uncharacterized protein</fullName>
    </submittedName>
</protein>
<evidence type="ECO:0000313" key="2">
    <source>
        <dbReference type="EMBL" id="SEP62771.1"/>
    </source>
</evidence>
<feature type="chain" id="PRO_5011715086" evidence="1">
    <location>
        <begin position="21"/>
        <end position="181"/>
    </location>
</feature>
<dbReference type="Proteomes" id="UP000199021">
    <property type="component" value="Unassembled WGS sequence"/>
</dbReference>